<feature type="transmembrane region" description="Helical" evidence="1">
    <location>
        <begin position="137"/>
        <end position="158"/>
    </location>
</feature>
<reference evidence="2" key="1">
    <citation type="submission" date="2021-06" db="EMBL/GenBank/DDBJ databases">
        <title>Comparative genomics, transcriptomics and evolutionary studies reveal genomic signatures of adaptation to plant cell wall in hemibiotrophic fungi.</title>
        <authorList>
            <consortium name="DOE Joint Genome Institute"/>
            <person name="Baroncelli R."/>
            <person name="Diaz J.F."/>
            <person name="Benocci T."/>
            <person name="Peng M."/>
            <person name="Battaglia E."/>
            <person name="Haridas S."/>
            <person name="Andreopoulos W."/>
            <person name="Labutti K."/>
            <person name="Pangilinan J."/>
            <person name="Floch G.L."/>
            <person name="Makela M.R."/>
            <person name="Henrissat B."/>
            <person name="Grigoriev I.V."/>
            <person name="Crouch J.A."/>
            <person name="De Vries R.P."/>
            <person name="Sukno S.A."/>
            <person name="Thon M.R."/>
        </authorList>
    </citation>
    <scope>NUCLEOTIDE SEQUENCE</scope>
    <source>
        <strain evidence="2">CBS 102054</strain>
    </source>
</reference>
<dbReference type="EMBL" id="JAHMHQ010000002">
    <property type="protein sequence ID" value="KAK1655109.1"/>
    <property type="molecule type" value="Genomic_DNA"/>
</dbReference>
<dbReference type="AlphaFoldDB" id="A0AAJ0A2X2"/>
<dbReference type="Proteomes" id="UP001243989">
    <property type="component" value="Unassembled WGS sequence"/>
</dbReference>
<dbReference type="GeneID" id="85479714"/>
<organism evidence="2 3">
    <name type="scientific">Colletotrichum phormii</name>
    <dbReference type="NCBI Taxonomy" id="359342"/>
    <lineage>
        <taxon>Eukaryota</taxon>
        <taxon>Fungi</taxon>
        <taxon>Dikarya</taxon>
        <taxon>Ascomycota</taxon>
        <taxon>Pezizomycotina</taxon>
        <taxon>Sordariomycetes</taxon>
        <taxon>Hypocreomycetidae</taxon>
        <taxon>Glomerellales</taxon>
        <taxon>Glomerellaceae</taxon>
        <taxon>Colletotrichum</taxon>
        <taxon>Colletotrichum acutatum species complex</taxon>
    </lineage>
</organism>
<proteinExistence type="predicted"/>
<dbReference type="PANTHER" id="PTHR35043">
    <property type="entry name" value="TRANSCRIPTION FACTOR DOMAIN-CONTAINING PROTEIN"/>
    <property type="match status" value="1"/>
</dbReference>
<accession>A0AAJ0A2X2</accession>
<feature type="transmembrane region" description="Helical" evidence="1">
    <location>
        <begin position="170"/>
        <end position="191"/>
    </location>
</feature>
<keyword evidence="1" id="KW-1133">Transmembrane helix</keyword>
<comment type="caution">
    <text evidence="2">The sequence shown here is derived from an EMBL/GenBank/DDBJ whole genome shotgun (WGS) entry which is preliminary data.</text>
</comment>
<evidence type="ECO:0000313" key="2">
    <source>
        <dbReference type="EMBL" id="KAK1655109.1"/>
    </source>
</evidence>
<dbReference type="RefSeq" id="XP_060451153.1">
    <property type="nucleotide sequence ID" value="XM_060594852.1"/>
</dbReference>
<gene>
    <name evidence="2" type="ORF">BDP81DRAFT_478377</name>
</gene>
<keyword evidence="1" id="KW-0472">Membrane</keyword>
<sequence>MGELDIGALNHFVSRDGINHSDINTSIHGWVAAGRDRGSVDILWSSLLTIILCVVDSHLCGGQKWTYKQAFLVDMGGMFLKSPDFPEGFPIDAEQLHYLVKHGFVDFPDMDSMDIAERNTVDTLSRFPSDLWRPMELMYYPLGGVFIVDFSVTFMIGWNFQFPTPTEQLIWRLAASYHMFFCLYGAFHYLYEDQKWHRAQKRLYGALQSTGQEGVVHRLMALVRSQVNNSAAKDPTMSVPLFVIIPNVLWAQPKGIYLTGNRFLHFIGETW</sequence>
<evidence type="ECO:0000256" key="1">
    <source>
        <dbReference type="SAM" id="Phobius"/>
    </source>
</evidence>
<dbReference type="PANTHER" id="PTHR35043:SF8">
    <property type="entry name" value="DUF4220 DOMAIN-CONTAINING PROTEIN"/>
    <property type="match status" value="1"/>
</dbReference>
<keyword evidence="1" id="KW-0812">Transmembrane</keyword>
<protein>
    <submittedName>
        <fullName evidence="2">Uncharacterized protein</fullName>
    </submittedName>
</protein>
<name>A0AAJ0A2X2_9PEZI</name>
<keyword evidence="3" id="KW-1185">Reference proteome</keyword>
<evidence type="ECO:0000313" key="3">
    <source>
        <dbReference type="Proteomes" id="UP001243989"/>
    </source>
</evidence>